<dbReference type="InterPro" id="IPR043198">
    <property type="entry name" value="Cyclin/Ssn8"/>
</dbReference>
<sequence>MSRTKLEVKLWIFKSTKELNERREAANLKFIKEYSKGMSEDSIKEFFLTTEEERDVFKRYESILHNFCLKFQPPMPKNVVRNSLQYFKRFYLNNSVMDYHPKYIVFSCAYLASKVEKFNVDISQFLAHMIGDREKAIEIFLNRVLFLMRQITFDLFVLHPYQFIERFLIDIKTRYTKISDPERLRPEIEEFLDKIQFTDAYFLYSRSEIALAAVAYGTTKLEESIDGYLNGILFKNEPEKLVCAVTAIKTMVLMLKYEALQIFTPVRANLEEKLDKCQNKKNNPSSAACKRKLEEQDEVKT</sequence>
<evidence type="ECO:0000259" key="3">
    <source>
        <dbReference type="SMART" id="SM00385"/>
    </source>
</evidence>
<proteinExistence type="predicted"/>
<dbReference type="EMBL" id="BMAO01034510">
    <property type="protein sequence ID" value="GFQ97062.1"/>
    <property type="molecule type" value="Genomic_DNA"/>
</dbReference>
<gene>
    <name evidence="4" type="primary">Ccnh</name>
    <name evidence="4" type="ORF">TNCT_650421</name>
</gene>
<keyword evidence="5" id="KW-1185">Reference proteome</keyword>
<dbReference type="Gene3D" id="1.10.472.10">
    <property type="entry name" value="Cyclin-like"/>
    <property type="match status" value="2"/>
</dbReference>
<evidence type="ECO:0000256" key="1">
    <source>
        <dbReference type="ARBA" id="ARBA00023127"/>
    </source>
</evidence>
<feature type="region of interest" description="Disordered" evidence="2">
    <location>
        <begin position="277"/>
        <end position="301"/>
    </location>
</feature>
<dbReference type="CDD" id="cd20524">
    <property type="entry name" value="CYCLIN_CCNH_rpt1"/>
    <property type="match status" value="1"/>
</dbReference>
<feature type="domain" description="Cyclin-like" evidence="3">
    <location>
        <begin position="62"/>
        <end position="149"/>
    </location>
</feature>
<evidence type="ECO:0000256" key="2">
    <source>
        <dbReference type="SAM" id="MobiDB-lite"/>
    </source>
</evidence>
<dbReference type="InterPro" id="IPR013763">
    <property type="entry name" value="Cyclin-like_dom"/>
</dbReference>
<evidence type="ECO:0000313" key="4">
    <source>
        <dbReference type="EMBL" id="GFQ97062.1"/>
    </source>
</evidence>
<dbReference type="CDD" id="cd20525">
    <property type="entry name" value="CYCLIN_CCNH_rpt2"/>
    <property type="match status" value="1"/>
</dbReference>
<dbReference type="Proteomes" id="UP000887116">
    <property type="component" value="Unassembled WGS sequence"/>
</dbReference>
<dbReference type="PANTHER" id="PTHR10026">
    <property type="entry name" value="CYCLIN"/>
    <property type="match status" value="1"/>
</dbReference>
<dbReference type="GO" id="GO:0006357">
    <property type="term" value="P:regulation of transcription by RNA polymerase II"/>
    <property type="evidence" value="ECO:0007669"/>
    <property type="project" value="InterPro"/>
</dbReference>
<keyword evidence="1" id="KW-0195">Cyclin</keyword>
<organism evidence="4 5">
    <name type="scientific">Trichonephila clavata</name>
    <name type="common">Joro spider</name>
    <name type="synonym">Nephila clavata</name>
    <dbReference type="NCBI Taxonomy" id="2740835"/>
    <lineage>
        <taxon>Eukaryota</taxon>
        <taxon>Metazoa</taxon>
        <taxon>Ecdysozoa</taxon>
        <taxon>Arthropoda</taxon>
        <taxon>Chelicerata</taxon>
        <taxon>Arachnida</taxon>
        <taxon>Araneae</taxon>
        <taxon>Araneomorphae</taxon>
        <taxon>Entelegynae</taxon>
        <taxon>Araneoidea</taxon>
        <taxon>Nephilidae</taxon>
        <taxon>Trichonephila</taxon>
    </lineage>
</organism>
<dbReference type="AlphaFoldDB" id="A0A8X6G6V5"/>
<dbReference type="InterPro" id="IPR031658">
    <property type="entry name" value="Cyclin_C_2"/>
</dbReference>
<dbReference type="OrthoDB" id="340962at2759"/>
<dbReference type="InterPro" id="IPR036915">
    <property type="entry name" value="Cyclin-like_sf"/>
</dbReference>
<name>A0A8X6G6V5_TRICU</name>
<feature type="compositionally biased region" description="Basic and acidic residues" evidence="2">
    <location>
        <begin position="291"/>
        <end position="301"/>
    </location>
</feature>
<dbReference type="SUPFAM" id="SSF47954">
    <property type="entry name" value="Cyclin-like"/>
    <property type="match status" value="2"/>
</dbReference>
<protein>
    <submittedName>
        <fullName evidence="4">Cyclin-H</fullName>
    </submittedName>
</protein>
<dbReference type="SMART" id="SM00385">
    <property type="entry name" value="CYCLIN"/>
    <property type="match status" value="1"/>
</dbReference>
<comment type="caution">
    <text evidence="4">The sequence shown here is derived from an EMBL/GenBank/DDBJ whole genome shotgun (WGS) entry which is preliminary data.</text>
</comment>
<dbReference type="GO" id="GO:0016538">
    <property type="term" value="F:cyclin-dependent protein serine/threonine kinase regulator activity"/>
    <property type="evidence" value="ECO:0007669"/>
    <property type="project" value="InterPro"/>
</dbReference>
<dbReference type="Pfam" id="PF16899">
    <property type="entry name" value="Cyclin_C_2"/>
    <property type="match status" value="1"/>
</dbReference>
<reference evidence="4" key="1">
    <citation type="submission" date="2020-07" db="EMBL/GenBank/DDBJ databases">
        <title>Multicomponent nature underlies the extraordinary mechanical properties of spider dragline silk.</title>
        <authorList>
            <person name="Kono N."/>
            <person name="Nakamura H."/>
            <person name="Mori M."/>
            <person name="Yoshida Y."/>
            <person name="Ohtoshi R."/>
            <person name="Malay A.D."/>
            <person name="Moran D.A.P."/>
            <person name="Tomita M."/>
            <person name="Numata K."/>
            <person name="Arakawa K."/>
        </authorList>
    </citation>
    <scope>NUCLEOTIDE SEQUENCE</scope>
</reference>
<accession>A0A8X6G6V5</accession>
<evidence type="ECO:0000313" key="5">
    <source>
        <dbReference type="Proteomes" id="UP000887116"/>
    </source>
</evidence>